<keyword evidence="5" id="KW-0677">Repeat</keyword>
<dbReference type="Pfam" id="PF00664">
    <property type="entry name" value="ABC_membrane"/>
    <property type="match status" value="2"/>
</dbReference>
<feature type="transmembrane region" description="Helical" evidence="12">
    <location>
        <begin position="163"/>
        <end position="183"/>
    </location>
</feature>
<dbReference type="PANTHER" id="PTHR24223">
    <property type="entry name" value="ATP-BINDING CASSETTE SUB-FAMILY C"/>
    <property type="match status" value="1"/>
</dbReference>
<comment type="similarity">
    <text evidence="2">Belongs to the ABC transporter superfamily. ABCC family. Conjugate transporter (TC 3.A.1.208) subfamily.</text>
</comment>
<dbReference type="GO" id="GO:0140359">
    <property type="term" value="F:ABC-type transporter activity"/>
    <property type="evidence" value="ECO:0007669"/>
    <property type="project" value="InterPro"/>
</dbReference>
<dbReference type="STRING" id="1745343.A0A2J6PER5"/>
<feature type="transmembrane region" description="Helical" evidence="12">
    <location>
        <begin position="1220"/>
        <end position="1239"/>
    </location>
</feature>
<dbReference type="PROSITE" id="PS50893">
    <property type="entry name" value="ABC_TRANSPORTER_2"/>
    <property type="match status" value="2"/>
</dbReference>
<dbReference type="SMART" id="SM00382">
    <property type="entry name" value="AAA"/>
    <property type="match status" value="2"/>
</dbReference>
<feature type="domain" description="ABC transmembrane type-1" evidence="14">
    <location>
        <begin position="937"/>
        <end position="1247"/>
    </location>
</feature>
<evidence type="ECO:0000256" key="6">
    <source>
        <dbReference type="ARBA" id="ARBA00022741"/>
    </source>
</evidence>
<dbReference type="FunFam" id="3.40.50.300:FF:000825">
    <property type="entry name" value="ABC bile acid transporter"/>
    <property type="match status" value="1"/>
</dbReference>
<feature type="transmembrane region" description="Helical" evidence="12">
    <location>
        <begin position="309"/>
        <end position="333"/>
    </location>
</feature>
<feature type="compositionally biased region" description="Polar residues" evidence="11">
    <location>
        <begin position="1423"/>
        <end position="1432"/>
    </location>
</feature>
<feature type="transmembrane region" description="Helical" evidence="12">
    <location>
        <begin position="268"/>
        <end position="289"/>
    </location>
</feature>
<evidence type="ECO:0000256" key="12">
    <source>
        <dbReference type="SAM" id="Phobius"/>
    </source>
</evidence>
<dbReference type="InterPro" id="IPR003439">
    <property type="entry name" value="ABC_transporter-like_ATP-bd"/>
</dbReference>
<feature type="transmembrane region" description="Helical" evidence="12">
    <location>
        <begin position="66"/>
        <end position="85"/>
    </location>
</feature>
<evidence type="ECO:0000256" key="10">
    <source>
        <dbReference type="ARBA" id="ARBA00023180"/>
    </source>
</evidence>
<feature type="transmembrane region" description="Helical" evidence="12">
    <location>
        <begin position="527"/>
        <end position="550"/>
    </location>
</feature>
<sequence length="1561" mass="173299">MLENDSRSLVAGVAGLASIFLLTIPSIAGVASHLRESKPQPNIYEDKDGVATEKSVAEYSTKIPKIFLSTFVILGLGTSIALAVLETLAGIDVVETWLNVGQWFLIVIQTASILLVRDSVKRYTLGIYTTISSMFLLAVLLFQDGVITKDTGYGGTFGTSEEIGLRISQLALSALVAFSSVSLPRRPDVFRDGKPVDRMYSVSALDRYSFSWVRGMLALARTKNRLEMDDLPQMDHYTRSKDLSESWAESKHPRKLWIEIFLAHKWPFMIQWMLTLLSAFGNFAPQFTTYHLLQILERRHPGDPASPEAWVWVIALTLTTIGQALIESWLFWISWSEVAMPIRSQVSALIFQKAMRRKDVKGASKSAKKETVDVPNLNGDTATDKPEVEDDEADPKGKQSTVNLIGVDTKRVSDFASFNNYFPGSLFKLIVSFAFLLSIIGWKALLAGFLAMSLTIPLNIYFSKRYSAAQDRLMKVRDVKMGVVTEALQGIRQIKFSALESNWHKKIGKVREKELGEQWNVFVSDTFLLFCWITSPIALAATSLALYSYLYGELTPSVAFTAIGVFGNLEVTLAVIPELTTDLIDAYISVNRIEKYLKAPEITKNTTDSPNISFENASIAWPSDEDKTDDDLRYVLRNINISFPENELSVVSGKTGTGKSLLLAAILGEVDVLSGKINVPRAPHTRTRHDNLATKENWIIPSSIAFVAQIPWIENASIKDNILFGLPYDEYRYEKVLEVCALTKDLEMLTDGENTEIGANGINLSGGQRWRVTFARALYSRAGILVLDDIFSAVDAHVGRHIFEKGLTGELGQGRTRILVTHHVALCKSKTKYIVELGDGTVENSGFVTELEEDGTLQQIISHEETEQQVGEDEDPTAVNSEESSDIDNSETLKNVDSKKAAPKKFIEEESRERGRVKTGVYLDYLKSSGGIPFWGFALAFFTLQQCFITGRAWWLRIWTGANEHTSLQKALTQSFQIQGFSNYARNATFYPSSVEPASPSESLKFYLGVYVALSVAISLFGTFRYWYIFTGSIRASRRLFERLSFTILRTPLRWMDTVPLGRILNRFTADFNVVDSRLCNDMSYGANNIFRLVGVVVAGVFVSPYIIVLSLALLVICVRIARFYMTGAREAKRLESSAKSPVFEQFGSALTGVGTIRAFDKSDIYITRMYSKIDDHVSSFWYLWAFNRWMGWRMSLVGGFFATFVAVMILLINGIDAALAGFALSFALEYGSAVIWSVRFYTNIELDMNAAERIIEYANLPTESLEGADPPAAWPSEGRLEVNDLVVGYAPDLPPVLKGLTFRVERNERIGVVGRTGAGKSSLTLALFRFLEAREGSIHIDGLDISKIKLHALRSRLAIIPQDPVLFSGTIRSNLDAFDEHEDSALRDALLRVHLVTAEEIESINNSSSSSGTATPVPPTPNGTTKNLNKNPFLHLSSTITEGGLNLSQGQRQLLCLARAIVSRPKIMVLDEATSAVDMATDTLIQRSIREEFGDSTLIVIAHRLSTIADFDKILVLHDGKVAEFGTSKELFALENGAFRGMVGESGEKEKLVGIVNSAE</sequence>
<feature type="transmembrane region" description="Helical" evidence="12">
    <location>
        <begin position="12"/>
        <end position="31"/>
    </location>
</feature>
<keyword evidence="4 12" id="KW-0812">Transmembrane</keyword>
<organism evidence="15 16">
    <name type="scientific">Hyaloscypha hepaticicola</name>
    <dbReference type="NCBI Taxonomy" id="2082293"/>
    <lineage>
        <taxon>Eukaryota</taxon>
        <taxon>Fungi</taxon>
        <taxon>Dikarya</taxon>
        <taxon>Ascomycota</taxon>
        <taxon>Pezizomycotina</taxon>
        <taxon>Leotiomycetes</taxon>
        <taxon>Helotiales</taxon>
        <taxon>Hyaloscyphaceae</taxon>
        <taxon>Hyaloscypha</taxon>
    </lineage>
</organism>
<dbReference type="InterPro" id="IPR050173">
    <property type="entry name" value="ABC_transporter_C-like"/>
</dbReference>
<dbReference type="InterPro" id="IPR011527">
    <property type="entry name" value="ABC1_TM_dom"/>
</dbReference>
<evidence type="ECO:0000256" key="4">
    <source>
        <dbReference type="ARBA" id="ARBA00022692"/>
    </source>
</evidence>
<feature type="region of interest" description="Disordered" evidence="11">
    <location>
        <begin position="1405"/>
        <end position="1432"/>
    </location>
</feature>
<evidence type="ECO:0000259" key="13">
    <source>
        <dbReference type="PROSITE" id="PS50893"/>
    </source>
</evidence>
<dbReference type="GO" id="GO:0016887">
    <property type="term" value="F:ATP hydrolysis activity"/>
    <property type="evidence" value="ECO:0007669"/>
    <property type="project" value="InterPro"/>
</dbReference>
<proteinExistence type="inferred from homology"/>
<feature type="domain" description="ABC transporter" evidence="13">
    <location>
        <begin position="612"/>
        <end position="864"/>
    </location>
</feature>
<dbReference type="InterPro" id="IPR036640">
    <property type="entry name" value="ABC1_TM_sf"/>
</dbReference>
<feature type="region of interest" description="Disordered" evidence="11">
    <location>
        <begin position="865"/>
        <end position="894"/>
    </location>
</feature>
<dbReference type="CDD" id="cd03244">
    <property type="entry name" value="ABCC_MRP_domain2"/>
    <property type="match status" value="1"/>
</dbReference>
<dbReference type="InterPro" id="IPR027417">
    <property type="entry name" value="P-loop_NTPase"/>
</dbReference>
<evidence type="ECO:0000313" key="15">
    <source>
        <dbReference type="EMBL" id="PMD12494.1"/>
    </source>
</evidence>
<dbReference type="PROSITE" id="PS50929">
    <property type="entry name" value="ABC_TM1F"/>
    <property type="match status" value="2"/>
</dbReference>
<dbReference type="GO" id="GO:0016020">
    <property type="term" value="C:membrane"/>
    <property type="evidence" value="ECO:0007669"/>
    <property type="project" value="UniProtKB-SubCell"/>
</dbReference>
<evidence type="ECO:0000256" key="3">
    <source>
        <dbReference type="ARBA" id="ARBA00022448"/>
    </source>
</evidence>
<evidence type="ECO:0000256" key="11">
    <source>
        <dbReference type="SAM" id="MobiDB-lite"/>
    </source>
</evidence>
<dbReference type="EMBL" id="KZ613549">
    <property type="protein sequence ID" value="PMD12494.1"/>
    <property type="molecule type" value="Genomic_DNA"/>
</dbReference>
<evidence type="ECO:0000256" key="8">
    <source>
        <dbReference type="ARBA" id="ARBA00022989"/>
    </source>
</evidence>
<gene>
    <name evidence="15" type="ORF">NA56DRAFT_756603</name>
</gene>
<name>A0A2J6PER5_9HELO</name>
<feature type="domain" description="ABC transmembrane type-1" evidence="14">
    <location>
        <begin position="402"/>
        <end position="585"/>
    </location>
</feature>
<dbReference type="FunFam" id="1.20.1560.10:FF:000092">
    <property type="entry name" value="ABC bile acid transporter"/>
    <property type="match status" value="1"/>
</dbReference>
<dbReference type="GO" id="GO:0005524">
    <property type="term" value="F:ATP binding"/>
    <property type="evidence" value="ECO:0007669"/>
    <property type="project" value="UniProtKB-KW"/>
</dbReference>
<dbReference type="InterPro" id="IPR017871">
    <property type="entry name" value="ABC_transporter-like_CS"/>
</dbReference>
<feature type="domain" description="ABC transporter" evidence="13">
    <location>
        <begin position="1281"/>
        <end position="1545"/>
    </location>
</feature>
<keyword evidence="9 12" id="KW-0472">Membrane</keyword>
<dbReference type="PANTHER" id="PTHR24223:SF456">
    <property type="entry name" value="MULTIDRUG RESISTANCE-ASSOCIATED PROTEIN LETHAL(2)03659"/>
    <property type="match status" value="1"/>
</dbReference>
<keyword evidence="8 12" id="KW-1133">Transmembrane helix</keyword>
<feature type="transmembrane region" description="Helical" evidence="12">
    <location>
        <begin position="1093"/>
        <end position="1122"/>
    </location>
</feature>
<dbReference type="SUPFAM" id="SSF90123">
    <property type="entry name" value="ABC transporter transmembrane region"/>
    <property type="match status" value="2"/>
</dbReference>
<feature type="transmembrane region" description="Helical" evidence="12">
    <location>
        <begin position="97"/>
        <end position="116"/>
    </location>
</feature>
<reference evidence="15 16" key="1">
    <citation type="submission" date="2016-05" db="EMBL/GenBank/DDBJ databases">
        <title>A degradative enzymes factory behind the ericoid mycorrhizal symbiosis.</title>
        <authorList>
            <consortium name="DOE Joint Genome Institute"/>
            <person name="Martino E."/>
            <person name="Morin E."/>
            <person name="Grelet G."/>
            <person name="Kuo A."/>
            <person name="Kohler A."/>
            <person name="Daghino S."/>
            <person name="Barry K."/>
            <person name="Choi C."/>
            <person name="Cichocki N."/>
            <person name="Clum A."/>
            <person name="Copeland A."/>
            <person name="Hainaut M."/>
            <person name="Haridas S."/>
            <person name="Labutti K."/>
            <person name="Lindquist E."/>
            <person name="Lipzen A."/>
            <person name="Khouja H.-R."/>
            <person name="Murat C."/>
            <person name="Ohm R."/>
            <person name="Olson A."/>
            <person name="Spatafora J."/>
            <person name="Veneault-Fourrey C."/>
            <person name="Henrissat B."/>
            <person name="Grigoriev I."/>
            <person name="Martin F."/>
            <person name="Perotto S."/>
        </authorList>
    </citation>
    <scope>NUCLEOTIDE SEQUENCE [LARGE SCALE GENOMIC DNA]</scope>
    <source>
        <strain evidence="15 16">UAMH 7357</strain>
    </source>
</reference>
<evidence type="ECO:0000256" key="9">
    <source>
        <dbReference type="ARBA" id="ARBA00023136"/>
    </source>
</evidence>
<evidence type="ECO:0000256" key="7">
    <source>
        <dbReference type="ARBA" id="ARBA00022840"/>
    </source>
</evidence>
<keyword evidence="10" id="KW-0325">Glycoprotein</keyword>
<feature type="transmembrane region" description="Helical" evidence="12">
    <location>
        <begin position="445"/>
        <end position="462"/>
    </location>
</feature>
<dbReference type="OrthoDB" id="6500128at2759"/>
<dbReference type="CDD" id="cd18596">
    <property type="entry name" value="ABC_6TM_VMR1_D1_like"/>
    <property type="match status" value="1"/>
</dbReference>
<comment type="subcellular location">
    <subcellularLocation>
        <location evidence="1">Membrane</location>
        <topology evidence="1">Multi-pass membrane protein</topology>
    </subcellularLocation>
</comment>
<feature type="transmembrane region" description="Helical" evidence="12">
    <location>
        <begin position="1191"/>
        <end position="1213"/>
    </location>
</feature>
<dbReference type="InterPro" id="IPR003593">
    <property type="entry name" value="AAA+_ATPase"/>
</dbReference>
<dbReference type="CDD" id="cd18604">
    <property type="entry name" value="ABC_6TM_VMR1_D2_like"/>
    <property type="match status" value="1"/>
</dbReference>
<feature type="region of interest" description="Disordered" evidence="11">
    <location>
        <begin position="362"/>
        <end position="399"/>
    </location>
</feature>
<dbReference type="PROSITE" id="PS00211">
    <property type="entry name" value="ABC_TRANSPORTER_1"/>
    <property type="match status" value="1"/>
</dbReference>
<evidence type="ECO:0000256" key="2">
    <source>
        <dbReference type="ARBA" id="ARBA00009726"/>
    </source>
</evidence>
<dbReference type="Gene3D" id="1.20.1560.10">
    <property type="entry name" value="ABC transporter type 1, transmembrane domain"/>
    <property type="match status" value="2"/>
</dbReference>
<feature type="transmembrane region" description="Helical" evidence="12">
    <location>
        <begin position="1006"/>
        <end position="1028"/>
    </location>
</feature>
<protein>
    <submittedName>
        <fullName evidence="15">Putative ABC bile acid transporter</fullName>
    </submittedName>
</protein>
<evidence type="ECO:0000313" key="16">
    <source>
        <dbReference type="Proteomes" id="UP000235672"/>
    </source>
</evidence>
<dbReference type="SUPFAM" id="SSF52540">
    <property type="entry name" value="P-loop containing nucleoside triphosphate hydrolases"/>
    <property type="match status" value="2"/>
</dbReference>
<keyword evidence="7" id="KW-0067">ATP-binding</keyword>
<feature type="transmembrane region" description="Helical" evidence="12">
    <location>
        <begin position="123"/>
        <end position="143"/>
    </location>
</feature>
<accession>A0A2J6PER5</accession>
<dbReference type="Gene3D" id="3.40.50.300">
    <property type="entry name" value="P-loop containing nucleotide triphosphate hydrolases"/>
    <property type="match status" value="2"/>
</dbReference>
<evidence type="ECO:0000256" key="5">
    <source>
        <dbReference type="ARBA" id="ARBA00022737"/>
    </source>
</evidence>
<dbReference type="Pfam" id="PF00005">
    <property type="entry name" value="ABC_tran"/>
    <property type="match status" value="2"/>
</dbReference>
<evidence type="ECO:0000256" key="1">
    <source>
        <dbReference type="ARBA" id="ARBA00004141"/>
    </source>
</evidence>
<feature type="transmembrane region" description="Helical" evidence="12">
    <location>
        <begin position="420"/>
        <end position="439"/>
    </location>
</feature>
<keyword evidence="16" id="KW-1185">Reference proteome</keyword>
<dbReference type="CDD" id="cd03250">
    <property type="entry name" value="ABCC_MRP_domain1"/>
    <property type="match status" value="1"/>
</dbReference>
<dbReference type="Proteomes" id="UP000235672">
    <property type="component" value="Unassembled WGS sequence"/>
</dbReference>
<keyword evidence="6" id="KW-0547">Nucleotide-binding</keyword>
<evidence type="ECO:0000259" key="14">
    <source>
        <dbReference type="PROSITE" id="PS50929"/>
    </source>
</evidence>
<keyword evidence="3" id="KW-0813">Transport</keyword>